<feature type="chain" id="PRO_5025491185" evidence="2">
    <location>
        <begin position="20"/>
        <end position="188"/>
    </location>
</feature>
<feature type="compositionally biased region" description="Low complexity" evidence="1">
    <location>
        <begin position="109"/>
        <end position="124"/>
    </location>
</feature>
<keyword evidence="4" id="KW-1185">Reference proteome</keyword>
<feature type="signal peptide" evidence="2">
    <location>
        <begin position="1"/>
        <end position="19"/>
    </location>
</feature>
<name>A0A6A6UHI6_9PEZI</name>
<feature type="compositionally biased region" description="Basic and acidic residues" evidence="1">
    <location>
        <begin position="36"/>
        <end position="103"/>
    </location>
</feature>
<keyword evidence="2" id="KW-0732">Signal</keyword>
<feature type="region of interest" description="Disordered" evidence="1">
    <location>
        <begin position="24"/>
        <end position="188"/>
    </location>
</feature>
<evidence type="ECO:0000256" key="1">
    <source>
        <dbReference type="SAM" id="MobiDB-lite"/>
    </source>
</evidence>
<dbReference type="Proteomes" id="UP000799302">
    <property type="component" value="Unassembled WGS sequence"/>
</dbReference>
<evidence type="ECO:0000313" key="4">
    <source>
        <dbReference type="Proteomes" id="UP000799302"/>
    </source>
</evidence>
<reference evidence="3" key="1">
    <citation type="journal article" date="2020" name="Stud. Mycol.">
        <title>101 Dothideomycetes genomes: a test case for predicting lifestyles and emergence of pathogens.</title>
        <authorList>
            <person name="Haridas S."/>
            <person name="Albert R."/>
            <person name="Binder M."/>
            <person name="Bloem J."/>
            <person name="Labutti K."/>
            <person name="Salamov A."/>
            <person name="Andreopoulos B."/>
            <person name="Baker S."/>
            <person name="Barry K."/>
            <person name="Bills G."/>
            <person name="Bluhm B."/>
            <person name="Cannon C."/>
            <person name="Castanera R."/>
            <person name="Culley D."/>
            <person name="Daum C."/>
            <person name="Ezra D."/>
            <person name="Gonzalez J."/>
            <person name="Henrissat B."/>
            <person name="Kuo A."/>
            <person name="Liang C."/>
            <person name="Lipzen A."/>
            <person name="Lutzoni F."/>
            <person name="Magnuson J."/>
            <person name="Mondo S."/>
            <person name="Nolan M."/>
            <person name="Ohm R."/>
            <person name="Pangilinan J."/>
            <person name="Park H.-J."/>
            <person name="Ramirez L."/>
            <person name="Alfaro M."/>
            <person name="Sun H."/>
            <person name="Tritt A."/>
            <person name="Yoshinaga Y."/>
            <person name="Zwiers L.-H."/>
            <person name="Turgeon B."/>
            <person name="Goodwin S."/>
            <person name="Spatafora J."/>
            <person name="Crous P."/>
            <person name="Grigoriev I."/>
        </authorList>
    </citation>
    <scope>NUCLEOTIDE SEQUENCE</scope>
    <source>
        <strain evidence="3">CBS 115976</strain>
    </source>
</reference>
<dbReference type="EMBL" id="MU004233">
    <property type="protein sequence ID" value="KAF2671021.1"/>
    <property type="molecule type" value="Genomic_DNA"/>
</dbReference>
<dbReference type="AlphaFoldDB" id="A0A6A6UHI6"/>
<accession>A0A6A6UHI6</accession>
<organism evidence="3 4">
    <name type="scientific">Microthyrium microscopicum</name>
    <dbReference type="NCBI Taxonomy" id="703497"/>
    <lineage>
        <taxon>Eukaryota</taxon>
        <taxon>Fungi</taxon>
        <taxon>Dikarya</taxon>
        <taxon>Ascomycota</taxon>
        <taxon>Pezizomycotina</taxon>
        <taxon>Dothideomycetes</taxon>
        <taxon>Dothideomycetes incertae sedis</taxon>
        <taxon>Microthyriales</taxon>
        <taxon>Microthyriaceae</taxon>
        <taxon>Microthyrium</taxon>
    </lineage>
</organism>
<protein>
    <submittedName>
        <fullName evidence="3">Uncharacterized protein</fullName>
    </submittedName>
</protein>
<gene>
    <name evidence="3" type="ORF">BT63DRAFT_412095</name>
</gene>
<feature type="compositionally biased region" description="Basic and acidic residues" evidence="1">
    <location>
        <begin position="125"/>
        <end position="188"/>
    </location>
</feature>
<evidence type="ECO:0000256" key="2">
    <source>
        <dbReference type="SAM" id="SignalP"/>
    </source>
</evidence>
<sequence length="188" mass="21063">MQFTKAILIAILSFNGALAAEATASNSVAAPVDGPRGNDFRGGRDEHRNGRDEFRGGRDNFRGDRDHHDRDNFRGDRDHRDNREHRDSRDHRGYVKRAVEADGPRGNQGPHLGPGPVVVPGGPLDHNRGGRDGGRDNRDHGRDGRDGGRDNRDHRDEHRDEHRGDRGRDGRDGRRSTLSVELDKFSSF</sequence>
<proteinExistence type="predicted"/>
<evidence type="ECO:0000313" key="3">
    <source>
        <dbReference type="EMBL" id="KAF2671021.1"/>
    </source>
</evidence>